<organism evidence="12 13">
    <name type="scientific">Dicentrarchus labrax</name>
    <name type="common">European seabass</name>
    <name type="synonym">Morone labrax</name>
    <dbReference type="NCBI Taxonomy" id="13489"/>
    <lineage>
        <taxon>Eukaryota</taxon>
        <taxon>Metazoa</taxon>
        <taxon>Chordata</taxon>
        <taxon>Craniata</taxon>
        <taxon>Vertebrata</taxon>
        <taxon>Euteleostomi</taxon>
        <taxon>Actinopterygii</taxon>
        <taxon>Neopterygii</taxon>
        <taxon>Teleostei</taxon>
        <taxon>Neoteleostei</taxon>
        <taxon>Acanthomorphata</taxon>
        <taxon>Eupercaria</taxon>
        <taxon>Moronidae</taxon>
        <taxon>Dicentrarchus</taxon>
    </lineage>
</organism>
<dbReference type="Pfam" id="PF00069">
    <property type="entry name" value="Pkinase"/>
    <property type="match status" value="1"/>
</dbReference>
<keyword evidence="4 9" id="KW-0547">Nucleotide-binding</keyword>
<proteinExistence type="predicted"/>
<protein>
    <recommendedName>
        <fullName evidence="1">non-specific serine/threonine protein kinase</fullName>
        <ecNumber evidence="1">2.7.11.1</ecNumber>
    </recommendedName>
</protein>
<name>A0A8C4GRI5_DICLA</name>
<sequence length="708" mass="78570">MGRREADNRGAMNTSHQSELGCLQDAASSDHRAGEESSKLGSRRPCSTDKRQRNPDMEAVGRAPTATAAMEVKKHLHKHNLKNRYEVMETLGKGTYGKVKKAVERASLKTVAIKSIRKERITDDLDRIHIQREIEITARLRHSNIIRFHEVFESRDKIVIVMEYASRGELYDYIQERRRLPETEARIIFRQITSAVHYCHKNGVVHRDLKLENILLDQELNVKLADFGLSNHFQRGTLLQTYCGSPLYAAPEIVKGLPYQGPEVDCWALGVLLYALVYSSMPFDGASHTTLTEQISQGRYRRPNPPSDACALIDWLLTVRVDERATIEDVANHWWVNWGFEESVCDCPSSPHQECPSPLLARYIDWQNRVAATSNMTVDPGCLSSDSSCPPQLSPHPFYFSLPLKNDRGAGGGRVRGGMSSLRKSRKENAIPQTPVGACGGVCATAASSAVISATSTTERKKPKGILKPQRSFDSVFHSPPKEKSPTQPCNAAPQPYRTHTLAHTHADVMSTSLPPPSTFSQPSSKMPKKGILKNLYGGESGYGSSSERIISRVGVKERDASDLCSHKQHTCLPAAEDSPTMRTEAVRRRKGILKRNGKFSRSLDLPDDHHSSPSSAPTIFPEALQQLLQATGGAEGHRSRPSSVVSEDSLFSSDSFDLLDLSAQSRRRIFSRGMQHSACSSEEDLEPLRAEVDRVGGNREGQKEMLT</sequence>
<dbReference type="GO" id="GO:0005737">
    <property type="term" value="C:cytoplasm"/>
    <property type="evidence" value="ECO:0007669"/>
    <property type="project" value="TreeGrafter"/>
</dbReference>
<dbReference type="PROSITE" id="PS00108">
    <property type="entry name" value="PROTEIN_KINASE_ST"/>
    <property type="match status" value="1"/>
</dbReference>
<dbReference type="PANTHER" id="PTHR24346:SF93">
    <property type="entry name" value="NUAK FAMILY SNF1-LIKE KINASE 1"/>
    <property type="match status" value="1"/>
</dbReference>
<evidence type="ECO:0000313" key="12">
    <source>
        <dbReference type="Ensembl" id="ENSDLAP00005028122.1"/>
    </source>
</evidence>
<feature type="compositionally biased region" description="Basic and acidic residues" evidence="10">
    <location>
        <begin position="687"/>
        <end position="708"/>
    </location>
</feature>
<dbReference type="InterPro" id="IPR017441">
    <property type="entry name" value="Protein_kinase_ATP_BS"/>
</dbReference>
<accession>A0A8C4GRI5</accession>
<dbReference type="Proteomes" id="UP000694389">
    <property type="component" value="Unassembled WGS sequence"/>
</dbReference>
<dbReference type="AlphaFoldDB" id="A0A8C4GRI5"/>
<dbReference type="InterPro" id="IPR011009">
    <property type="entry name" value="Kinase-like_dom_sf"/>
</dbReference>
<comment type="catalytic activity">
    <reaction evidence="7">
        <text>L-threonyl-[protein] + ATP = O-phospho-L-threonyl-[protein] + ADP + H(+)</text>
        <dbReference type="Rhea" id="RHEA:46608"/>
        <dbReference type="Rhea" id="RHEA-COMP:11060"/>
        <dbReference type="Rhea" id="RHEA-COMP:11605"/>
        <dbReference type="ChEBI" id="CHEBI:15378"/>
        <dbReference type="ChEBI" id="CHEBI:30013"/>
        <dbReference type="ChEBI" id="CHEBI:30616"/>
        <dbReference type="ChEBI" id="CHEBI:61977"/>
        <dbReference type="ChEBI" id="CHEBI:456216"/>
        <dbReference type="EC" id="2.7.11.1"/>
    </reaction>
</comment>
<dbReference type="GO" id="GO:0050321">
    <property type="term" value="F:tau-protein kinase activity"/>
    <property type="evidence" value="ECO:0007669"/>
    <property type="project" value="TreeGrafter"/>
</dbReference>
<feature type="compositionally biased region" description="Basic and acidic residues" evidence="10">
    <location>
        <begin position="46"/>
        <end position="56"/>
    </location>
</feature>
<dbReference type="GeneID" id="127377618"/>
<comment type="catalytic activity">
    <reaction evidence="8">
        <text>L-seryl-[protein] + ATP = O-phospho-L-seryl-[protein] + ADP + H(+)</text>
        <dbReference type="Rhea" id="RHEA:17989"/>
        <dbReference type="Rhea" id="RHEA-COMP:9863"/>
        <dbReference type="Rhea" id="RHEA-COMP:11604"/>
        <dbReference type="ChEBI" id="CHEBI:15378"/>
        <dbReference type="ChEBI" id="CHEBI:29999"/>
        <dbReference type="ChEBI" id="CHEBI:30616"/>
        <dbReference type="ChEBI" id="CHEBI:83421"/>
        <dbReference type="ChEBI" id="CHEBI:456216"/>
        <dbReference type="EC" id="2.7.11.1"/>
    </reaction>
</comment>
<dbReference type="OrthoDB" id="193931at2759"/>
<dbReference type="GO" id="GO:0035556">
    <property type="term" value="P:intracellular signal transduction"/>
    <property type="evidence" value="ECO:0007669"/>
    <property type="project" value="TreeGrafter"/>
</dbReference>
<feature type="region of interest" description="Disordered" evidence="10">
    <location>
        <begin position="1"/>
        <end position="64"/>
    </location>
</feature>
<evidence type="ECO:0000256" key="7">
    <source>
        <dbReference type="ARBA" id="ARBA00047899"/>
    </source>
</evidence>
<dbReference type="SMART" id="SM00220">
    <property type="entry name" value="S_TKc"/>
    <property type="match status" value="1"/>
</dbReference>
<evidence type="ECO:0000256" key="10">
    <source>
        <dbReference type="SAM" id="MobiDB-lite"/>
    </source>
</evidence>
<keyword evidence="2" id="KW-0723">Serine/threonine-protein kinase</keyword>
<dbReference type="RefSeq" id="XP_051281649.1">
    <property type="nucleotide sequence ID" value="XM_051425689.1"/>
</dbReference>
<dbReference type="GO" id="GO:0005524">
    <property type="term" value="F:ATP binding"/>
    <property type="evidence" value="ECO:0007669"/>
    <property type="project" value="UniProtKB-UniRule"/>
</dbReference>
<dbReference type="GO" id="GO:0000226">
    <property type="term" value="P:microtubule cytoskeleton organization"/>
    <property type="evidence" value="ECO:0007669"/>
    <property type="project" value="TreeGrafter"/>
</dbReference>
<dbReference type="GeneTree" id="ENSGT00940000158422"/>
<feature type="compositionally biased region" description="Basic residues" evidence="10">
    <location>
        <begin position="590"/>
        <end position="599"/>
    </location>
</feature>
<dbReference type="InterPro" id="IPR000719">
    <property type="entry name" value="Prot_kinase_dom"/>
</dbReference>
<dbReference type="FunFam" id="3.30.200.20:FF:000042">
    <property type="entry name" value="Aurora kinase A"/>
    <property type="match status" value="1"/>
</dbReference>
<dbReference type="InterPro" id="IPR008271">
    <property type="entry name" value="Ser/Thr_kinase_AS"/>
</dbReference>
<evidence type="ECO:0000256" key="5">
    <source>
        <dbReference type="ARBA" id="ARBA00022777"/>
    </source>
</evidence>
<dbReference type="EC" id="2.7.11.1" evidence="1"/>
<keyword evidence="3" id="KW-0808">Transferase</keyword>
<evidence type="ECO:0000256" key="3">
    <source>
        <dbReference type="ARBA" id="ARBA00022679"/>
    </source>
</evidence>
<keyword evidence="5" id="KW-0418">Kinase</keyword>
<dbReference type="Gene3D" id="1.10.510.10">
    <property type="entry name" value="Transferase(Phosphotransferase) domain 1"/>
    <property type="match status" value="1"/>
</dbReference>
<evidence type="ECO:0000259" key="11">
    <source>
        <dbReference type="PROSITE" id="PS50011"/>
    </source>
</evidence>
<evidence type="ECO:0000256" key="2">
    <source>
        <dbReference type="ARBA" id="ARBA00022527"/>
    </source>
</evidence>
<dbReference type="PANTHER" id="PTHR24346">
    <property type="entry name" value="MAP/MICROTUBULE AFFINITY-REGULATING KINASE"/>
    <property type="match status" value="1"/>
</dbReference>
<dbReference type="PROSITE" id="PS00107">
    <property type="entry name" value="PROTEIN_KINASE_ATP"/>
    <property type="match status" value="1"/>
</dbReference>
<dbReference type="SUPFAM" id="SSF56112">
    <property type="entry name" value="Protein kinase-like (PK-like)"/>
    <property type="match status" value="1"/>
</dbReference>
<evidence type="ECO:0000256" key="9">
    <source>
        <dbReference type="PROSITE-ProRule" id="PRU10141"/>
    </source>
</evidence>
<evidence type="ECO:0000256" key="4">
    <source>
        <dbReference type="ARBA" id="ARBA00022741"/>
    </source>
</evidence>
<feature type="region of interest" description="Disordered" evidence="10">
    <location>
        <begin position="590"/>
        <end position="618"/>
    </location>
</feature>
<feature type="binding site" evidence="9">
    <location>
        <position position="118"/>
    </location>
    <ligand>
        <name>ATP</name>
        <dbReference type="ChEBI" id="CHEBI:30616"/>
    </ligand>
</feature>
<feature type="region of interest" description="Disordered" evidence="10">
    <location>
        <begin position="455"/>
        <end position="492"/>
    </location>
</feature>
<feature type="domain" description="Protein kinase" evidence="11">
    <location>
        <begin position="85"/>
        <end position="336"/>
    </location>
</feature>
<feature type="region of interest" description="Disordered" evidence="10">
    <location>
        <begin position="673"/>
        <end position="708"/>
    </location>
</feature>
<evidence type="ECO:0000313" key="13">
    <source>
        <dbReference type="Proteomes" id="UP000694389"/>
    </source>
</evidence>
<gene>
    <name evidence="12" type="primary">LOC127377618</name>
</gene>
<dbReference type="Ensembl" id="ENSDLAT00005029979.2">
    <property type="protein sequence ID" value="ENSDLAP00005028122.1"/>
    <property type="gene ID" value="ENSDLAG00005012598.2"/>
</dbReference>
<evidence type="ECO:0000256" key="1">
    <source>
        <dbReference type="ARBA" id="ARBA00012513"/>
    </source>
</evidence>
<reference evidence="12" key="2">
    <citation type="submission" date="2025-09" db="UniProtKB">
        <authorList>
            <consortium name="Ensembl"/>
        </authorList>
    </citation>
    <scope>IDENTIFICATION</scope>
</reference>
<feature type="compositionally biased region" description="Basic and acidic residues" evidence="10">
    <location>
        <begin position="28"/>
        <end position="38"/>
    </location>
</feature>
<dbReference type="CDD" id="cd14073">
    <property type="entry name" value="STKc_NUAK"/>
    <property type="match status" value="1"/>
</dbReference>
<feature type="region of interest" description="Disordered" evidence="10">
    <location>
        <begin position="410"/>
        <end position="429"/>
    </location>
</feature>
<reference evidence="12" key="1">
    <citation type="submission" date="2025-08" db="UniProtKB">
        <authorList>
            <consortium name="Ensembl"/>
        </authorList>
    </citation>
    <scope>IDENTIFICATION</scope>
</reference>
<dbReference type="OMA" id="PFDGANH"/>
<evidence type="ECO:0000256" key="6">
    <source>
        <dbReference type="ARBA" id="ARBA00022840"/>
    </source>
</evidence>
<keyword evidence="6 9" id="KW-0067">ATP-binding</keyword>
<dbReference type="PROSITE" id="PS50011">
    <property type="entry name" value="PROTEIN_KINASE_DOM"/>
    <property type="match status" value="1"/>
</dbReference>
<evidence type="ECO:0000256" key="8">
    <source>
        <dbReference type="ARBA" id="ARBA00048679"/>
    </source>
</evidence>
<dbReference type="FunFam" id="1.10.510.10:FF:001698">
    <property type="entry name" value="NUAK family, SNF1-like kinase, 1b"/>
    <property type="match status" value="1"/>
</dbReference>
<keyword evidence="13" id="KW-1185">Reference proteome</keyword>